<dbReference type="AlphaFoldDB" id="A0A5J6IIR8"/>
<evidence type="ECO:0000313" key="3">
    <source>
        <dbReference type="Proteomes" id="UP000326598"/>
    </source>
</evidence>
<evidence type="ECO:0000313" key="2">
    <source>
        <dbReference type="EMBL" id="QEV30503.1"/>
    </source>
</evidence>
<dbReference type="Proteomes" id="UP000326598">
    <property type="component" value="Chromosome"/>
</dbReference>
<protein>
    <recommendedName>
        <fullName evidence="4">DUF3093 domain-containing protein</fullName>
    </recommendedName>
</protein>
<organism evidence="2 3">
    <name type="scientific">Streptomyces coeruleorubidus</name>
    <dbReference type="NCBI Taxonomy" id="116188"/>
    <lineage>
        <taxon>Bacteria</taxon>
        <taxon>Bacillati</taxon>
        <taxon>Actinomycetota</taxon>
        <taxon>Actinomycetes</taxon>
        <taxon>Kitasatosporales</taxon>
        <taxon>Streptomycetaceae</taxon>
        <taxon>Streptomyces</taxon>
    </lineage>
</organism>
<evidence type="ECO:0008006" key="4">
    <source>
        <dbReference type="Google" id="ProtNLM"/>
    </source>
</evidence>
<evidence type="ECO:0000256" key="1">
    <source>
        <dbReference type="SAM" id="Phobius"/>
    </source>
</evidence>
<feature type="transmembrane region" description="Helical" evidence="1">
    <location>
        <begin position="37"/>
        <end position="57"/>
    </location>
</feature>
<gene>
    <name evidence="2" type="ORF">CP976_25295</name>
</gene>
<accession>A0A5J6IIR8</accession>
<sequence length="179" mass="19416">MQYEEKTPKTWSGICITAYLAGIGYMALDTIPDEIGLWLGLCALFLLVLLPCLAVPVSKFIYNRIQIGTQTLRVGRECIALADIDPNSIREASQAVLPTAAHRYTESINGINASGQGQHGNGPRNPRLVGGGWGVPMGMDSVVIHTRNGEQLRFATRDRVAFLTALLQAVTAHTETRSP</sequence>
<reference evidence="2 3" key="1">
    <citation type="submission" date="2017-09" db="EMBL/GenBank/DDBJ databases">
        <authorList>
            <person name="Lee N."/>
            <person name="Cho B.-K."/>
        </authorList>
    </citation>
    <scope>NUCLEOTIDE SEQUENCE [LARGE SCALE GENOMIC DNA]</scope>
    <source>
        <strain evidence="2 3">ATCC 13740</strain>
    </source>
</reference>
<name>A0A5J6IIR8_STRC4</name>
<dbReference type="KEGG" id="scoe:CP976_25295"/>
<keyword evidence="1" id="KW-0812">Transmembrane</keyword>
<keyword evidence="1" id="KW-0472">Membrane</keyword>
<keyword evidence="1" id="KW-1133">Transmembrane helix</keyword>
<dbReference type="EMBL" id="CP023694">
    <property type="protein sequence ID" value="QEV30503.1"/>
    <property type="molecule type" value="Genomic_DNA"/>
</dbReference>
<feature type="transmembrane region" description="Helical" evidence="1">
    <location>
        <begin position="12"/>
        <end position="31"/>
    </location>
</feature>
<proteinExistence type="predicted"/>